<feature type="compositionally biased region" description="Polar residues" evidence="2">
    <location>
        <begin position="1648"/>
        <end position="1657"/>
    </location>
</feature>
<feature type="compositionally biased region" description="Gly residues" evidence="2">
    <location>
        <begin position="451"/>
        <end position="461"/>
    </location>
</feature>
<dbReference type="GO" id="GO:0080008">
    <property type="term" value="C:Cul4-RING E3 ubiquitin ligase complex"/>
    <property type="evidence" value="ECO:0007669"/>
    <property type="project" value="TreeGrafter"/>
</dbReference>
<protein>
    <submittedName>
        <fullName evidence="5">WSC domain-containing protein</fullName>
    </submittedName>
</protein>
<feature type="compositionally biased region" description="Polar residues" evidence="2">
    <location>
        <begin position="247"/>
        <end position="258"/>
    </location>
</feature>
<dbReference type="Proteomes" id="UP000095280">
    <property type="component" value="Unplaced"/>
</dbReference>
<name>A0A1I8JC28_9PLAT</name>
<dbReference type="InterPro" id="IPR027417">
    <property type="entry name" value="P-loop_NTPase"/>
</dbReference>
<evidence type="ECO:0000256" key="2">
    <source>
        <dbReference type="SAM" id="MobiDB-lite"/>
    </source>
</evidence>
<dbReference type="InterPro" id="IPR002889">
    <property type="entry name" value="WSC_carb-bd"/>
</dbReference>
<reference evidence="5" key="1">
    <citation type="submission" date="2016-11" db="UniProtKB">
        <authorList>
            <consortium name="WormBaseParasite"/>
        </authorList>
    </citation>
    <scope>IDENTIFICATION</scope>
</reference>
<dbReference type="InterPro" id="IPR051191">
    <property type="entry name" value="DCAF12"/>
</dbReference>
<dbReference type="WBParaSite" id="maker-uti_cns_0046678-snap-gene-0.2-mRNA-1">
    <property type="protein sequence ID" value="maker-uti_cns_0046678-snap-gene-0.2-mRNA-1"/>
    <property type="gene ID" value="maker-uti_cns_0046678-snap-gene-0.2"/>
</dbReference>
<dbReference type="Gene3D" id="1.25.40.10">
    <property type="entry name" value="Tetratricopeptide repeat domain"/>
    <property type="match status" value="2"/>
</dbReference>
<feature type="compositionally biased region" description="Acidic residues" evidence="2">
    <location>
        <begin position="362"/>
        <end position="371"/>
    </location>
</feature>
<keyword evidence="4" id="KW-1185">Reference proteome</keyword>
<feature type="compositionally biased region" description="Polar residues" evidence="2">
    <location>
        <begin position="1617"/>
        <end position="1633"/>
    </location>
</feature>
<evidence type="ECO:0000313" key="4">
    <source>
        <dbReference type="Proteomes" id="UP000095280"/>
    </source>
</evidence>
<dbReference type="InterPro" id="IPR019734">
    <property type="entry name" value="TPR_rpt"/>
</dbReference>
<feature type="region of interest" description="Disordered" evidence="2">
    <location>
        <begin position="303"/>
        <end position="332"/>
    </location>
</feature>
<evidence type="ECO:0000313" key="5">
    <source>
        <dbReference type="WBParaSite" id="maker-uti_cns_0046678-snap-gene-0.2-mRNA-1"/>
    </source>
</evidence>
<feature type="region of interest" description="Disordered" evidence="2">
    <location>
        <begin position="232"/>
        <end position="258"/>
    </location>
</feature>
<feature type="domain" description="WSC" evidence="3">
    <location>
        <begin position="10"/>
        <end position="118"/>
    </location>
</feature>
<feature type="compositionally biased region" description="Pro residues" evidence="2">
    <location>
        <begin position="377"/>
        <end position="390"/>
    </location>
</feature>
<dbReference type="InterPro" id="IPR011990">
    <property type="entry name" value="TPR-like_helical_dom_sf"/>
</dbReference>
<dbReference type="PANTHER" id="PTHR19860">
    <property type="entry name" value="DDB1- AND CUL4-ASSOCIATED FACTOR 12-RELATED"/>
    <property type="match status" value="1"/>
</dbReference>
<sequence>MSSVNARIASLAYLGCYFDSSASRDLNSLVGISQLGIFKVQSSYGYAVPGSSGMTIELCSRICSLGGFPYCGLQSGVGCYCGTSYGRHGTASECKSKCSGNSSQICGGFSKNSVYSLTYARTGLCHRFRESPRQFLQTTSSYSNPTYWTASAGDELNCALKCNSSCQAFIYTQQQSLCHLFSFAAVPMAITNSIFGPFYLQPKPAIPGLQDSSIICHRRLLAVTADDGAAGDAAEDVEEAAPPLPGASNSSVSRPCNGGQSLRAAADCGSPPEAIASSRSLTPRIASLTRVCKRCRCDFSPTARGDSGVGADVGADGGRSQKDTDFLARNPPLLPAPSSAAAAAASLSAAAAAAAMSASITDSDEDEDEESTSASSPAPPTLPPPPPPSVSMPESLVSPGGGGGGGGGGRGSPRKPRPLGKGPPPAPSGRRELAGDALTIGWSRRSRRGSGSCGSSGGSGGDRQERTVRAVPRAVAPSRSLEQLEQSAGGETTLAASSVQSLSKQKSLLLSNLSEVAMVGGTRAISLKARQDASRLPALLFNRRHVVVFAPDSVAVAAPLVAMATPKIRTMWTEAMRPANVDRRRRRLRLTRCHRPSSRHPAKLLLMAVSEWSPAPSPRLSSRLADLEHSAVASVAVVVVAAVVFVVVAKADTSRFETCPTAYRLSPVLLLLRPACGACTFWTADTAATAECGEGAFAHLEGDLSHVAIEPLLVSTMDFENEREYFHTVVAKKLDKLCQLKGRRFFPVDLYRGLTEDQLESDDLVQISLDAVKRCSPYFICLIGEKYGLHVPPPPKVEDKDEDADREAFLSPLMMGGGLGLGLSSRRMSRRGSFTDFRKQHRRKSLASFVGSSPSNTTEQQNEWLKASLKKAAENGYTWLLNDAYTNSSVNDLQTTLAVFLKACKHCFIYVRSAAHQDSLYRHLGEAERERLLKQFKVESDYAAMKVEELKQRLIRKGLPIKFFTTPDELEQVILADFEEHLGVRYIDSVDLPGMSLFDAMERDQRIEQELRLQGLQINSDFSRCIADIDRFVADGEEDDRANASVAHDPLDAFVRRDHSEIMAKTHLQQHSGARQSATSPRIFLLAGERGCGKSTLLSHWLRNYAETQAVARADAASDGGPAGEAAWLRQQPLVIPYYVGANRASCDAMNFMELVKQRVHRNFNVRSHEPPFLMLDPAFTYQEVVGSFEAALSMGKILLVIDGLDCFGDSVGCRCDEVKRLAWLPARLPPGCRIVASTLSSDLTCASLSRRSDVQIYRFGATADTGAEMMANFSADFGQTPGDDFWEAFVESPLAPSCPLAQALLALEYHIVGCTADKRAAFVNAVGDLVSIRQLFLHLLRRWSSEYGWVKLTLMEKSDQTQKSLFEKEESQIKHEWEDWVSESLALIALSRRGLCLQGILSLLGRLGYSSQAQVALFDWHRFFNSAAGTLQLVDGRYKFIHMHFAEIVEHIFFSCVAPAAVETRCKPSRLPTASGLRYKFHSLLGHHFLEEGDHAEAIYHFDRASQFEKLMEILSDPYVFLDVFGSRDSERVLPEAEMLSLWQTVEQSGLDPLSYFAPHVHGKLSCVLSGYESLPPAEDATAAVASAADVASNESNSGSDDGDGLMITMAAASGAVSSKTGSSEQTRTSLKGDQDSDVPMIMVKSATESEAGSSSRSDRPVKKSLKDHNKMRMLSSCDVTASEMSIIDDLRSVTSDKSTQSIDEAGTETAILFGIRLAKLLTMLKKNEHAVAILKACLTLQQSVMSSSAAGLEQVSQLLIRIGRLYSTMGDEQASWDYYTRAEENLRLAMALCDSERQSESELDAEAEASSKKETPGETEQAASLTERVATNYGRLLVRFGELAFRRGQVEEARRYFERVRFCRRSSGSVTLRAAAAHKFGQLSKTMGNYDQAARLLDKAFKLYHRWYGLNHPLVADALLELGQVLADPAHPKVYNQLRAEACYRCCAVIRERCLGSRHRLVAEPLTSLGSALLQTGDGLTRSETEDVLMRALDLVSQGDNNGDSSDSQFIRNLLRFCRTCWSSGTPTNTRPIGQVLANCRRPKTGVASATALPTPPVSSRIMPRRQQSARVLPSQSLQPLVAKSSANSATDIDGDKPMSALLGGKVARQRVQLGGAINRDIAVGAIAERKYYRGLYVV</sequence>
<feature type="region of interest" description="Disordered" evidence="2">
    <location>
        <begin position="1616"/>
        <end position="1669"/>
    </location>
</feature>
<feature type="region of interest" description="Disordered" evidence="2">
    <location>
        <begin position="358"/>
        <end position="484"/>
    </location>
</feature>
<feature type="compositionally biased region" description="Basic and acidic residues" evidence="2">
    <location>
        <begin position="1658"/>
        <end position="1669"/>
    </location>
</feature>
<feature type="region of interest" description="Disordered" evidence="2">
    <location>
        <begin position="1804"/>
        <end position="1826"/>
    </location>
</feature>
<feature type="compositionally biased region" description="Low complexity" evidence="2">
    <location>
        <begin position="303"/>
        <end position="314"/>
    </location>
</feature>
<dbReference type="SUPFAM" id="SSF48452">
    <property type="entry name" value="TPR-like"/>
    <property type="match status" value="1"/>
</dbReference>
<evidence type="ECO:0000259" key="3">
    <source>
        <dbReference type="PROSITE" id="PS51212"/>
    </source>
</evidence>
<dbReference type="Pfam" id="PF01822">
    <property type="entry name" value="WSC"/>
    <property type="match status" value="1"/>
</dbReference>
<dbReference type="SMART" id="SM00028">
    <property type="entry name" value="TPR"/>
    <property type="match status" value="4"/>
</dbReference>
<evidence type="ECO:0000256" key="1">
    <source>
        <dbReference type="ARBA" id="ARBA00022737"/>
    </source>
</evidence>
<accession>A0A1I8JC28</accession>
<proteinExistence type="predicted"/>
<dbReference type="SUPFAM" id="SSF52540">
    <property type="entry name" value="P-loop containing nucleoside triphosphate hydrolases"/>
    <property type="match status" value="1"/>
</dbReference>
<dbReference type="SMART" id="SM00321">
    <property type="entry name" value="WSC"/>
    <property type="match status" value="1"/>
</dbReference>
<organism evidence="4 5">
    <name type="scientific">Macrostomum lignano</name>
    <dbReference type="NCBI Taxonomy" id="282301"/>
    <lineage>
        <taxon>Eukaryota</taxon>
        <taxon>Metazoa</taxon>
        <taxon>Spiralia</taxon>
        <taxon>Lophotrochozoa</taxon>
        <taxon>Platyhelminthes</taxon>
        <taxon>Rhabditophora</taxon>
        <taxon>Macrostomorpha</taxon>
        <taxon>Macrostomida</taxon>
        <taxon>Macrostomidae</taxon>
        <taxon>Macrostomum</taxon>
    </lineage>
</organism>
<keyword evidence="1" id="KW-0677">Repeat</keyword>
<feature type="compositionally biased region" description="Gly residues" evidence="2">
    <location>
        <begin position="399"/>
        <end position="411"/>
    </location>
</feature>
<dbReference type="PROSITE" id="PS51212">
    <property type="entry name" value="WSC"/>
    <property type="match status" value="1"/>
</dbReference>
<dbReference type="PANTHER" id="PTHR19860:SF18">
    <property type="entry name" value="DUF4062 DOMAIN-CONTAINING PROTEIN"/>
    <property type="match status" value="1"/>
</dbReference>